<protein>
    <submittedName>
        <fullName evidence="1">Uncharacterized protein</fullName>
    </submittedName>
</protein>
<organism evidence="1 2">
    <name type="scientific">Ampelomyces quisqualis</name>
    <name type="common">Powdery mildew agent</name>
    <dbReference type="NCBI Taxonomy" id="50730"/>
    <lineage>
        <taxon>Eukaryota</taxon>
        <taxon>Fungi</taxon>
        <taxon>Dikarya</taxon>
        <taxon>Ascomycota</taxon>
        <taxon>Pezizomycotina</taxon>
        <taxon>Dothideomycetes</taxon>
        <taxon>Pleosporomycetidae</taxon>
        <taxon>Pleosporales</taxon>
        <taxon>Pleosporineae</taxon>
        <taxon>Phaeosphaeriaceae</taxon>
        <taxon>Ampelomyces</taxon>
    </lineage>
</organism>
<gene>
    <name evidence="1" type="ORF">BDU57DRAFT_593908</name>
</gene>
<dbReference type="AlphaFoldDB" id="A0A6A5QQ65"/>
<dbReference type="OrthoDB" id="3683299at2759"/>
<dbReference type="EMBL" id="ML979134">
    <property type="protein sequence ID" value="KAF1917539.1"/>
    <property type="molecule type" value="Genomic_DNA"/>
</dbReference>
<reference evidence="1" key="1">
    <citation type="journal article" date="2020" name="Stud. Mycol.">
        <title>101 Dothideomycetes genomes: a test case for predicting lifestyles and emergence of pathogens.</title>
        <authorList>
            <person name="Haridas S."/>
            <person name="Albert R."/>
            <person name="Binder M."/>
            <person name="Bloem J."/>
            <person name="Labutti K."/>
            <person name="Salamov A."/>
            <person name="Andreopoulos B."/>
            <person name="Baker S."/>
            <person name="Barry K."/>
            <person name="Bills G."/>
            <person name="Bluhm B."/>
            <person name="Cannon C."/>
            <person name="Castanera R."/>
            <person name="Culley D."/>
            <person name="Daum C."/>
            <person name="Ezra D."/>
            <person name="Gonzalez J."/>
            <person name="Henrissat B."/>
            <person name="Kuo A."/>
            <person name="Liang C."/>
            <person name="Lipzen A."/>
            <person name="Lutzoni F."/>
            <person name="Magnuson J."/>
            <person name="Mondo S."/>
            <person name="Nolan M."/>
            <person name="Ohm R."/>
            <person name="Pangilinan J."/>
            <person name="Park H.-J."/>
            <person name="Ramirez L."/>
            <person name="Alfaro M."/>
            <person name="Sun H."/>
            <person name="Tritt A."/>
            <person name="Yoshinaga Y."/>
            <person name="Zwiers L.-H."/>
            <person name="Turgeon B."/>
            <person name="Goodwin S."/>
            <person name="Spatafora J."/>
            <person name="Crous P."/>
            <person name="Grigoriev I."/>
        </authorList>
    </citation>
    <scope>NUCLEOTIDE SEQUENCE</scope>
    <source>
        <strain evidence="1">HMLAC05119</strain>
    </source>
</reference>
<evidence type="ECO:0000313" key="2">
    <source>
        <dbReference type="Proteomes" id="UP000800096"/>
    </source>
</evidence>
<proteinExistence type="predicted"/>
<keyword evidence="2" id="KW-1185">Reference proteome</keyword>
<dbReference type="Proteomes" id="UP000800096">
    <property type="component" value="Unassembled WGS sequence"/>
</dbReference>
<name>A0A6A5QQ65_AMPQU</name>
<sequence>MWLLSLGLVLALNNETYDHSIRKFPSPKATLRIEPSVGPLAETSPMLGSSGYTRPNTVAEDSSRAATTTVASLDAIQNAGEPTGERSTTASAEVPMITPTFESDLCWSFEPCLAAISDLAESYKEAKNMTDPNEHSLDNKPDYSRYFQSRFCTERQYKNILLPDLSLSTSPFQICFTCFEQAGVDITSPTTPAIDIIYKIYDFCHSDWPNTYDLLAHYVSFMEALEAPKSFAIIPAYVTGVVSQLSSKFIWQDGMNRNTLARTTTQNWWDTPLSGHNPIPTEYLSQLPAKWPYTAYGLPHHTASWPLTHPKTSSKTVAWVFHSMLFLPRPLHTPKSHTLVGGMYQPLLDDWTRGFLYTTTMYTPTPTTASATKDGTPGEPTVTQMEVLPKEADIDAEIRASMRSRSEAEKRTSVGVAAMGLRSGTETETEGVGARESRAGELLEELKSILATMGVR</sequence>
<accession>A0A6A5QQ65</accession>
<evidence type="ECO:0000313" key="1">
    <source>
        <dbReference type="EMBL" id="KAF1917539.1"/>
    </source>
</evidence>